<dbReference type="Pfam" id="PF08164">
    <property type="entry name" value="TRAUB"/>
    <property type="match status" value="1"/>
</dbReference>
<feature type="compositionally biased region" description="Acidic residues" evidence="4">
    <location>
        <begin position="84"/>
        <end position="106"/>
    </location>
</feature>
<keyword evidence="8" id="KW-1185">Reference proteome</keyword>
<evidence type="ECO:0000313" key="7">
    <source>
        <dbReference type="EMBL" id="POY73386.1"/>
    </source>
</evidence>
<feature type="domain" description="Apoptosis-antagonizing transcription factor C-terminal" evidence="5">
    <location>
        <begin position="420"/>
        <end position="502"/>
    </location>
</feature>
<evidence type="ECO:0000259" key="6">
    <source>
        <dbReference type="Pfam" id="PF13339"/>
    </source>
</evidence>
<keyword evidence="3" id="KW-0175">Coiled coil</keyword>
<gene>
    <name evidence="7" type="ORF">BMF94_3723</name>
</gene>
<dbReference type="InterPro" id="IPR025160">
    <property type="entry name" value="AATF"/>
</dbReference>
<feature type="coiled-coil region" evidence="3">
    <location>
        <begin position="235"/>
        <end position="262"/>
    </location>
</feature>
<dbReference type="AlphaFoldDB" id="A0A2S5B9D0"/>
<feature type="region of interest" description="Disordered" evidence="4">
    <location>
        <begin position="362"/>
        <end position="383"/>
    </location>
</feature>
<feature type="compositionally biased region" description="Polar residues" evidence="4">
    <location>
        <begin position="155"/>
        <end position="164"/>
    </location>
</feature>
<comment type="caution">
    <text evidence="7">The sequence shown here is derived from an EMBL/GenBank/DDBJ whole genome shotgun (WGS) entry which is preliminary data.</text>
</comment>
<feature type="region of interest" description="Disordered" evidence="4">
    <location>
        <begin position="509"/>
        <end position="533"/>
    </location>
</feature>
<feature type="region of interest" description="Disordered" evidence="4">
    <location>
        <begin position="73"/>
        <end position="169"/>
    </location>
</feature>
<proteinExistence type="inferred from homology"/>
<dbReference type="PANTHER" id="PTHR15565:SF0">
    <property type="entry name" value="PROTEIN AATF"/>
    <property type="match status" value="1"/>
</dbReference>
<dbReference type="EMBL" id="PJQD01000038">
    <property type="protein sequence ID" value="POY73386.1"/>
    <property type="molecule type" value="Genomic_DNA"/>
</dbReference>
<evidence type="ECO:0000256" key="4">
    <source>
        <dbReference type="SAM" id="MobiDB-lite"/>
    </source>
</evidence>
<dbReference type="OrthoDB" id="5783963at2759"/>
<name>A0A2S5B9D0_9BASI</name>
<evidence type="ECO:0000256" key="2">
    <source>
        <dbReference type="ARBA" id="ARBA00013850"/>
    </source>
</evidence>
<reference evidence="7 8" key="1">
    <citation type="journal article" date="2018" name="Front. Microbiol.">
        <title>Prospects for Fungal Bioremediation of Acidic Radioactive Waste Sites: Characterization and Genome Sequence of Rhodotorula taiwanensis MD1149.</title>
        <authorList>
            <person name="Tkavc R."/>
            <person name="Matrosova V.Y."/>
            <person name="Grichenko O.E."/>
            <person name="Gostincar C."/>
            <person name="Volpe R.P."/>
            <person name="Klimenkova P."/>
            <person name="Gaidamakova E.K."/>
            <person name="Zhou C.E."/>
            <person name="Stewart B.J."/>
            <person name="Lyman M.G."/>
            <person name="Malfatti S.A."/>
            <person name="Rubinfeld B."/>
            <person name="Courtot M."/>
            <person name="Singh J."/>
            <person name="Dalgard C.L."/>
            <person name="Hamilton T."/>
            <person name="Frey K.G."/>
            <person name="Gunde-Cimerman N."/>
            <person name="Dugan L."/>
            <person name="Daly M.J."/>
        </authorList>
    </citation>
    <scope>NUCLEOTIDE SEQUENCE [LARGE SCALE GENOMIC DNA]</scope>
    <source>
        <strain evidence="7 8">MD1149</strain>
    </source>
</reference>
<dbReference type="Pfam" id="PF13339">
    <property type="entry name" value="AATF-Che1"/>
    <property type="match status" value="1"/>
</dbReference>
<organism evidence="7 8">
    <name type="scientific">Rhodotorula taiwanensis</name>
    <dbReference type="NCBI Taxonomy" id="741276"/>
    <lineage>
        <taxon>Eukaryota</taxon>
        <taxon>Fungi</taxon>
        <taxon>Dikarya</taxon>
        <taxon>Basidiomycota</taxon>
        <taxon>Pucciniomycotina</taxon>
        <taxon>Microbotryomycetes</taxon>
        <taxon>Sporidiobolales</taxon>
        <taxon>Sporidiobolaceae</taxon>
        <taxon>Rhodotorula</taxon>
    </lineage>
</organism>
<feature type="domain" description="AATF leucine zipper-containing" evidence="6">
    <location>
        <begin position="183"/>
        <end position="316"/>
    </location>
</feature>
<dbReference type="Proteomes" id="UP000237144">
    <property type="component" value="Unassembled WGS sequence"/>
</dbReference>
<accession>A0A2S5B9D0</accession>
<evidence type="ECO:0000256" key="3">
    <source>
        <dbReference type="SAM" id="Coils"/>
    </source>
</evidence>
<dbReference type="STRING" id="741276.A0A2S5B9D0"/>
<dbReference type="GO" id="GO:0000462">
    <property type="term" value="P:maturation of SSU-rRNA from tricistronic rRNA transcript (SSU-rRNA, 5.8S rRNA, LSU-rRNA)"/>
    <property type="evidence" value="ECO:0007669"/>
    <property type="project" value="TreeGrafter"/>
</dbReference>
<evidence type="ECO:0000256" key="1">
    <source>
        <dbReference type="ARBA" id="ARBA00008966"/>
    </source>
</evidence>
<comment type="similarity">
    <text evidence="1">Belongs to the AATF family.</text>
</comment>
<dbReference type="PANTHER" id="PTHR15565">
    <property type="entry name" value="AATF PROTEIN APOPTOSIS ANTAGONIZING TRANSCRIPTION FACTOR"/>
    <property type="match status" value="1"/>
</dbReference>
<feature type="compositionally biased region" description="Low complexity" evidence="4">
    <location>
        <begin position="510"/>
        <end position="528"/>
    </location>
</feature>
<dbReference type="InterPro" id="IPR012617">
    <property type="entry name" value="AATF_C"/>
</dbReference>
<protein>
    <recommendedName>
        <fullName evidence="2">Protein BFR2</fullName>
    </recommendedName>
</protein>
<dbReference type="GO" id="GO:0005730">
    <property type="term" value="C:nucleolus"/>
    <property type="evidence" value="ECO:0007669"/>
    <property type="project" value="TreeGrafter"/>
</dbReference>
<sequence>MAKRLTLAEQLSRIAEPAPQDFDPEEAYATYADGRATDNNAEAINAAQADYVDVGTSKLRKKGEAVLDAKYDGKKGSRAAIFGGDEDTASEDEEEEGDLEDDEDENDKMGSYEDLEAEEAGDSEDDDESESDAEVDSEEDLDDDEEDAVPKRKASATTGTSSRAKVQDERAMVSQLKQAASADVEKGRAVKKQLAFCDSLLESRIKLQKAVGAANSLPYPSKAPAYYQAIGQDDVDETLRDLAGLSEELFELRQELLSSNEKIEMPADFGVSRKRRRTSAAGDDHEYLDAMLSDLQTLETTFDPFLRATVTKWSDKVLAASGLAAGGKGDKKFKAVNQNAMAQIDHALSATGERERLVRRTKVRRGEGKPVGAVAAAGHGDEEEENVALTPLDGGASKPSGGAGGAKEVDDECFDDSDFYQQLLRDVVESRMLDLDDATMTQLRQATALARGKKIKKVVDTRASKGRKIRYHVHEKVQNFMIPIEAGNWHDEQIDELFASLLGKSFGNGAADSQKQQPQPQLDPALDDMPNQQAGQIEVGSLRLFG</sequence>
<evidence type="ECO:0000313" key="8">
    <source>
        <dbReference type="Proteomes" id="UP000237144"/>
    </source>
</evidence>
<feature type="compositionally biased region" description="Acidic residues" evidence="4">
    <location>
        <begin position="113"/>
        <end position="147"/>
    </location>
</feature>
<dbReference type="InterPro" id="IPR039223">
    <property type="entry name" value="AATF/Bfr2"/>
</dbReference>
<evidence type="ECO:0000259" key="5">
    <source>
        <dbReference type="Pfam" id="PF08164"/>
    </source>
</evidence>